<evidence type="ECO:0008006" key="5">
    <source>
        <dbReference type="Google" id="ProtNLM"/>
    </source>
</evidence>
<evidence type="ECO:0000256" key="1">
    <source>
        <dbReference type="SAM" id="MobiDB-lite"/>
    </source>
</evidence>
<protein>
    <recommendedName>
        <fullName evidence="5">Lipoprotein</fullName>
    </recommendedName>
</protein>
<evidence type="ECO:0000313" key="4">
    <source>
        <dbReference type="Proteomes" id="UP000248544"/>
    </source>
</evidence>
<organism evidence="3 4">
    <name type="scientific">Spongiactinospora gelatinilytica</name>
    <dbReference type="NCBI Taxonomy" id="2666298"/>
    <lineage>
        <taxon>Bacteria</taxon>
        <taxon>Bacillati</taxon>
        <taxon>Actinomycetota</taxon>
        <taxon>Actinomycetes</taxon>
        <taxon>Streptosporangiales</taxon>
        <taxon>Streptosporangiaceae</taxon>
        <taxon>Spongiactinospora</taxon>
    </lineage>
</organism>
<sequence length="268" mass="28728">MVTQRSGVFIVAGCLALASLSACAGEERPERRLKPLTVREQASSIAKSADGYVVNWAAVLGNQNPWHFGEQVVATIVASDDRGAEVVRMEQPLDAVPPAGTLAFSGQAIAAQRPVKVHLTYRPAQWKPAGRITSAFRAFPVTDVFQRRQKNGSYLVTGRVGNPYRLAASSLVVTALLRDRAGKLLGGASTFVDDVRSDGKPRFILTVDKPPAGVARAEVVARTWGTTSRPYEELAAGGAVPMHTSRPTTPPFEKDRGRQEMPGTAGRP</sequence>
<gene>
    <name evidence="3" type="ORF">C1I98_31610</name>
</gene>
<dbReference type="PROSITE" id="PS51257">
    <property type="entry name" value="PROKAR_LIPOPROTEIN"/>
    <property type="match status" value="1"/>
</dbReference>
<evidence type="ECO:0000256" key="2">
    <source>
        <dbReference type="SAM" id="SignalP"/>
    </source>
</evidence>
<dbReference type="AlphaFoldDB" id="A0A2W2F3S3"/>
<feature type="signal peptide" evidence="2">
    <location>
        <begin position="1"/>
        <end position="24"/>
    </location>
</feature>
<feature type="region of interest" description="Disordered" evidence="1">
    <location>
        <begin position="235"/>
        <end position="268"/>
    </location>
</feature>
<comment type="caution">
    <text evidence="3">The sequence shown here is derived from an EMBL/GenBank/DDBJ whole genome shotgun (WGS) entry which is preliminary data.</text>
</comment>
<reference evidence="3 4" key="1">
    <citation type="submission" date="2018-01" db="EMBL/GenBank/DDBJ databases">
        <title>Draft genome sequence of Sphaerisporangium sp. 7K107.</title>
        <authorList>
            <person name="Sahin N."/>
            <person name="Saygin H."/>
            <person name="Ay H."/>
        </authorList>
    </citation>
    <scope>NUCLEOTIDE SEQUENCE [LARGE SCALE GENOMIC DNA]</scope>
    <source>
        <strain evidence="3 4">7K107</strain>
    </source>
</reference>
<keyword evidence="4" id="KW-1185">Reference proteome</keyword>
<keyword evidence="2" id="KW-0732">Signal</keyword>
<dbReference type="EMBL" id="POUA01000364">
    <property type="protein sequence ID" value="PZG29803.1"/>
    <property type="molecule type" value="Genomic_DNA"/>
</dbReference>
<name>A0A2W2F3S3_9ACTN</name>
<dbReference type="Proteomes" id="UP000248544">
    <property type="component" value="Unassembled WGS sequence"/>
</dbReference>
<proteinExistence type="predicted"/>
<evidence type="ECO:0000313" key="3">
    <source>
        <dbReference type="EMBL" id="PZG29803.1"/>
    </source>
</evidence>
<feature type="chain" id="PRO_5015941770" description="Lipoprotein" evidence="2">
    <location>
        <begin position="25"/>
        <end position="268"/>
    </location>
</feature>
<accession>A0A2W2F3S3</accession>